<dbReference type="AlphaFoldDB" id="A0A8S2FG75"/>
<evidence type="ECO:0000313" key="3">
    <source>
        <dbReference type="EMBL" id="CAF4251326.1"/>
    </source>
</evidence>
<gene>
    <name evidence="2" type="ORF">OVA965_LOCUS35097</name>
    <name evidence="3" type="ORF">TMI583_LOCUS36057</name>
</gene>
<dbReference type="Proteomes" id="UP000682733">
    <property type="component" value="Unassembled WGS sequence"/>
</dbReference>
<sequence length="218" mass="24794">MSHLPVTATPNINSLKRNLSTTSPPSKMLRNNLNQPDREPYAPIIITFMGAVPPMNIIRLKLIELKVQHKCDTTCRFNNKKELLIFPSDGVSEQQLMNNMPQFLFGNDVNYSTRSPRSINKTFSIVLKNADGTIDEKELLNDIQAIDNEVTAIHRIKNAALDKPTSLMRIDCATETCRDRLLAIRKLVVSPLHFQSSNTFPNKDYSLLQMSRIRTLRT</sequence>
<protein>
    <submittedName>
        <fullName evidence="2">Uncharacterized protein</fullName>
    </submittedName>
</protein>
<feature type="compositionally biased region" description="Polar residues" evidence="1">
    <location>
        <begin position="8"/>
        <end position="34"/>
    </location>
</feature>
<dbReference type="EMBL" id="CAJOBA010052083">
    <property type="protein sequence ID" value="CAF4251326.1"/>
    <property type="molecule type" value="Genomic_DNA"/>
</dbReference>
<accession>A0A8S2FG75</accession>
<name>A0A8S2FG75_9BILA</name>
<dbReference type="EMBL" id="CAJNOK010030219">
    <property type="protein sequence ID" value="CAF1457353.1"/>
    <property type="molecule type" value="Genomic_DNA"/>
</dbReference>
<evidence type="ECO:0000256" key="1">
    <source>
        <dbReference type="SAM" id="MobiDB-lite"/>
    </source>
</evidence>
<evidence type="ECO:0000313" key="4">
    <source>
        <dbReference type="Proteomes" id="UP000677228"/>
    </source>
</evidence>
<comment type="caution">
    <text evidence="2">The sequence shown here is derived from an EMBL/GenBank/DDBJ whole genome shotgun (WGS) entry which is preliminary data.</text>
</comment>
<dbReference type="Proteomes" id="UP000677228">
    <property type="component" value="Unassembled WGS sequence"/>
</dbReference>
<reference evidence="2" key="1">
    <citation type="submission" date="2021-02" db="EMBL/GenBank/DDBJ databases">
        <authorList>
            <person name="Nowell W R."/>
        </authorList>
    </citation>
    <scope>NUCLEOTIDE SEQUENCE</scope>
</reference>
<feature type="region of interest" description="Disordered" evidence="1">
    <location>
        <begin position="1"/>
        <end position="34"/>
    </location>
</feature>
<organism evidence="2 4">
    <name type="scientific">Didymodactylos carnosus</name>
    <dbReference type="NCBI Taxonomy" id="1234261"/>
    <lineage>
        <taxon>Eukaryota</taxon>
        <taxon>Metazoa</taxon>
        <taxon>Spiralia</taxon>
        <taxon>Gnathifera</taxon>
        <taxon>Rotifera</taxon>
        <taxon>Eurotatoria</taxon>
        <taxon>Bdelloidea</taxon>
        <taxon>Philodinida</taxon>
        <taxon>Philodinidae</taxon>
        <taxon>Didymodactylos</taxon>
    </lineage>
</organism>
<evidence type="ECO:0000313" key="2">
    <source>
        <dbReference type="EMBL" id="CAF1457353.1"/>
    </source>
</evidence>
<proteinExistence type="predicted"/>